<feature type="region of interest" description="Disordered" evidence="1">
    <location>
        <begin position="1"/>
        <end position="37"/>
    </location>
</feature>
<feature type="compositionally biased region" description="Pro residues" evidence="1">
    <location>
        <begin position="1"/>
        <end position="21"/>
    </location>
</feature>
<dbReference type="EMBL" id="JACHBR010000001">
    <property type="protein sequence ID" value="MBB5624581.1"/>
    <property type="molecule type" value="Genomic_DNA"/>
</dbReference>
<dbReference type="AlphaFoldDB" id="A0A7W8YZE8"/>
<evidence type="ECO:0000256" key="1">
    <source>
        <dbReference type="SAM" id="MobiDB-lite"/>
    </source>
</evidence>
<dbReference type="InterPro" id="IPR000719">
    <property type="entry name" value="Prot_kinase_dom"/>
</dbReference>
<dbReference type="GO" id="GO:0005737">
    <property type="term" value="C:cytoplasm"/>
    <property type="evidence" value="ECO:0007669"/>
    <property type="project" value="TreeGrafter"/>
</dbReference>
<keyword evidence="2" id="KW-0472">Membrane</keyword>
<keyword evidence="2" id="KW-0812">Transmembrane</keyword>
<dbReference type="GO" id="GO:0005524">
    <property type="term" value="F:ATP binding"/>
    <property type="evidence" value="ECO:0007669"/>
    <property type="project" value="InterPro"/>
</dbReference>
<keyword evidence="2" id="KW-1133">Transmembrane helix</keyword>
<dbReference type="InterPro" id="IPR045269">
    <property type="entry name" value="Atg1-like"/>
</dbReference>
<protein>
    <recommendedName>
        <fullName evidence="3">Protein kinase domain-containing protein</fullName>
    </recommendedName>
</protein>
<evidence type="ECO:0000256" key="2">
    <source>
        <dbReference type="SAM" id="Phobius"/>
    </source>
</evidence>
<dbReference type="PANTHER" id="PTHR24348">
    <property type="entry name" value="SERINE/THREONINE-PROTEIN KINASE UNC-51-RELATED"/>
    <property type="match status" value="1"/>
</dbReference>
<feature type="transmembrane region" description="Helical" evidence="2">
    <location>
        <begin position="563"/>
        <end position="584"/>
    </location>
</feature>
<evidence type="ECO:0000313" key="5">
    <source>
        <dbReference type="Proteomes" id="UP000588112"/>
    </source>
</evidence>
<proteinExistence type="predicted"/>
<sequence length="715" mass="77533">MIPAPSPGSAPPTVPDPPPPAATVADEGHGTPGRATVPPEALRARLGAIEPLTELSGEARVYLAREGGEPVVLKVYDGPSAERAEVYAALARVTSPYVVKPREWDADADPPWELGEYLPYGTLRDLLVEHPGGLPAGALREVAGQCADALRDLHGDYIRHRDIKPDNILVRNRDPLRIGLADFGVARRTEDDLGRVARASGTTRYMSPQAIMGLVSADDDWWSLGVTLAELALGRHPLPVGDKAYTAHVAVNPLDVSAVEDPALRLLCQGLLLRNPDDRWKYAQVRRWLDGDPPALARAPEPTAAHGSPPFLGASYSSPAELAAALARGWTAATGWAAEHREELDAWLAHFPEVDRPVPAHPSPDIALLYLIRALSPQGPPWYRGHPLLPEHIPAIARRAVAHTAHWPAVVSDLWRYGLLTVLDGAEGGHGLAAYDARWRRDEERRRALVAAPEYAGTPVRDLDPALARAELLLLAAERGRAAEARKEVARTRALLAEMRVPVPWFTRLAARDDPVATLVAALLCDAAETYAHERHEVWRAWLDDRRRTALREWLDRTQRSTALGWAAMAVAVPAFLWVIALTLSDLVDIASARAIAVSWLWAALCVLVMAVTEIPFAAWLGRAYHPRHSLAATMILAARRALRPLRGRRWASLLVLTGLVAALSLALSLAPVLLPAGAIVAHLAWLVVRARRRRAGAGPVTAPADPPALLRSAS</sequence>
<dbReference type="InterPro" id="IPR011009">
    <property type="entry name" value="Kinase-like_dom_sf"/>
</dbReference>
<dbReference type="Gene3D" id="1.10.510.10">
    <property type="entry name" value="Transferase(Phosphotransferase) domain 1"/>
    <property type="match status" value="1"/>
</dbReference>
<comment type="caution">
    <text evidence="4">The sequence shown here is derived from an EMBL/GenBank/DDBJ whole genome shotgun (WGS) entry which is preliminary data.</text>
</comment>
<dbReference type="PROSITE" id="PS00108">
    <property type="entry name" value="PROTEIN_KINASE_ST"/>
    <property type="match status" value="1"/>
</dbReference>
<dbReference type="PANTHER" id="PTHR24348:SF68">
    <property type="entry name" value="SERINE_THREONINE-PROTEIN KINASE ATG1C"/>
    <property type="match status" value="1"/>
</dbReference>
<dbReference type="SUPFAM" id="SSF56112">
    <property type="entry name" value="Protein kinase-like (PK-like)"/>
    <property type="match status" value="1"/>
</dbReference>
<dbReference type="InterPro" id="IPR008271">
    <property type="entry name" value="Ser/Thr_kinase_AS"/>
</dbReference>
<reference evidence="4 5" key="1">
    <citation type="submission" date="2020-08" db="EMBL/GenBank/DDBJ databases">
        <title>Sequencing the genomes of 1000 actinobacteria strains.</title>
        <authorList>
            <person name="Klenk H.-P."/>
        </authorList>
    </citation>
    <scope>NUCLEOTIDE SEQUENCE [LARGE SCALE GENOMIC DNA]</scope>
    <source>
        <strain evidence="4 5">DSM 45790</strain>
    </source>
</reference>
<dbReference type="PROSITE" id="PS50011">
    <property type="entry name" value="PROTEIN_KINASE_DOM"/>
    <property type="match status" value="1"/>
</dbReference>
<dbReference type="RefSeq" id="WP_184607936.1">
    <property type="nucleotide sequence ID" value="NZ_BOOS01000010.1"/>
</dbReference>
<evidence type="ECO:0000313" key="4">
    <source>
        <dbReference type="EMBL" id="MBB5624581.1"/>
    </source>
</evidence>
<dbReference type="Pfam" id="PF00069">
    <property type="entry name" value="Pkinase"/>
    <property type="match status" value="1"/>
</dbReference>
<name>A0A7W8YZE8_9ACTN</name>
<feature type="domain" description="Protein kinase" evidence="3">
    <location>
        <begin position="21"/>
        <end position="289"/>
    </location>
</feature>
<accession>A0A7W8YZE8</accession>
<dbReference type="CDD" id="cd00180">
    <property type="entry name" value="PKc"/>
    <property type="match status" value="1"/>
</dbReference>
<keyword evidence="5" id="KW-1185">Reference proteome</keyword>
<gene>
    <name evidence="4" type="ORF">BJ981_000280</name>
</gene>
<organism evidence="4 5">
    <name type="scientific">Sphaerisporangium krabiense</name>
    <dbReference type="NCBI Taxonomy" id="763782"/>
    <lineage>
        <taxon>Bacteria</taxon>
        <taxon>Bacillati</taxon>
        <taxon>Actinomycetota</taxon>
        <taxon>Actinomycetes</taxon>
        <taxon>Streptosporangiales</taxon>
        <taxon>Streptosporangiaceae</taxon>
        <taxon>Sphaerisporangium</taxon>
    </lineage>
</organism>
<evidence type="ECO:0000259" key="3">
    <source>
        <dbReference type="PROSITE" id="PS50011"/>
    </source>
</evidence>
<feature type="transmembrane region" description="Helical" evidence="2">
    <location>
        <begin position="596"/>
        <end position="621"/>
    </location>
</feature>
<feature type="transmembrane region" description="Helical" evidence="2">
    <location>
        <begin position="673"/>
        <end position="689"/>
    </location>
</feature>
<dbReference type="SMART" id="SM00220">
    <property type="entry name" value="S_TKc"/>
    <property type="match status" value="1"/>
</dbReference>
<dbReference type="Proteomes" id="UP000588112">
    <property type="component" value="Unassembled WGS sequence"/>
</dbReference>
<dbReference type="GO" id="GO:0004674">
    <property type="term" value="F:protein serine/threonine kinase activity"/>
    <property type="evidence" value="ECO:0007669"/>
    <property type="project" value="InterPro"/>
</dbReference>